<reference evidence="2 3" key="1">
    <citation type="submission" date="2019-06" db="EMBL/GenBank/DDBJ databases">
        <title>Sequencing the genomes of 1000 actinobacteria strains.</title>
        <authorList>
            <person name="Klenk H.-P."/>
        </authorList>
    </citation>
    <scope>NUCLEOTIDE SEQUENCE [LARGE SCALE GENOMIC DNA]</scope>
    <source>
        <strain evidence="2 3">DSM 20169</strain>
    </source>
</reference>
<dbReference type="Pfam" id="PF13302">
    <property type="entry name" value="Acetyltransf_3"/>
    <property type="match status" value="1"/>
</dbReference>
<dbReference type="GO" id="GO:0008999">
    <property type="term" value="F:protein-N-terminal-alanine acetyltransferase activity"/>
    <property type="evidence" value="ECO:0007669"/>
    <property type="project" value="TreeGrafter"/>
</dbReference>
<dbReference type="InterPro" id="IPR000182">
    <property type="entry name" value="GNAT_dom"/>
</dbReference>
<dbReference type="SUPFAM" id="SSF55729">
    <property type="entry name" value="Acyl-CoA N-acyltransferases (Nat)"/>
    <property type="match status" value="1"/>
</dbReference>
<dbReference type="PANTHER" id="PTHR43441:SF10">
    <property type="entry name" value="ACETYLTRANSFERASE"/>
    <property type="match status" value="1"/>
</dbReference>
<dbReference type="GO" id="GO:1990189">
    <property type="term" value="F:protein N-terminal-serine acetyltransferase activity"/>
    <property type="evidence" value="ECO:0007669"/>
    <property type="project" value="TreeGrafter"/>
</dbReference>
<evidence type="ECO:0000313" key="3">
    <source>
        <dbReference type="Proteomes" id="UP000317209"/>
    </source>
</evidence>
<evidence type="ECO:0000313" key="2">
    <source>
        <dbReference type="EMBL" id="TQL86835.1"/>
    </source>
</evidence>
<protein>
    <submittedName>
        <fullName evidence="2">RimJ/RimL family protein N-acetyltransferase</fullName>
    </submittedName>
</protein>
<keyword evidence="2" id="KW-0808">Transferase</keyword>
<dbReference type="PANTHER" id="PTHR43441">
    <property type="entry name" value="RIBOSOMAL-PROTEIN-SERINE ACETYLTRANSFERASE"/>
    <property type="match status" value="1"/>
</dbReference>
<evidence type="ECO:0000259" key="1">
    <source>
        <dbReference type="PROSITE" id="PS51186"/>
    </source>
</evidence>
<dbReference type="InterPro" id="IPR051908">
    <property type="entry name" value="Ribosomal_N-acetyltransferase"/>
</dbReference>
<name>A0A543BPT0_9MICO</name>
<dbReference type="Proteomes" id="UP000317209">
    <property type="component" value="Unassembled WGS sequence"/>
</dbReference>
<dbReference type="AlphaFoldDB" id="A0A543BPT0"/>
<accession>A0A543BPT0</accession>
<comment type="caution">
    <text evidence="2">The sequence shown here is derived from an EMBL/GenBank/DDBJ whole genome shotgun (WGS) entry which is preliminary data.</text>
</comment>
<feature type="domain" description="N-acetyltransferase" evidence="1">
    <location>
        <begin position="11"/>
        <end position="176"/>
    </location>
</feature>
<dbReference type="InterPro" id="IPR016181">
    <property type="entry name" value="Acyl_CoA_acyltransferase"/>
</dbReference>
<dbReference type="Gene3D" id="3.40.630.30">
    <property type="match status" value="1"/>
</dbReference>
<organism evidence="2 3">
    <name type="scientific">Microbacterium saperdae</name>
    <dbReference type="NCBI Taxonomy" id="69368"/>
    <lineage>
        <taxon>Bacteria</taxon>
        <taxon>Bacillati</taxon>
        <taxon>Actinomycetota</taxon>
        <taxon>Actinomycetes</taxon>
        <taxon>Micrococcales</taxon>
        <taxon>Microbacteriaceae</taxon>
        <taxon>Microbacterium</taxon>
    </lineage>
</organism>
<dbReference type="RefSeq" id="WP_141872652.1">
    <property type="nucleotide sequence ID" value="NZ_VFOX01000001.1"/>
</dbReference>
<keyword evidence="3" id="KW-1185">Reference proteome</keyword>
<dbReference type="OrthoDB" id="9795188at2"/>
<dbReference type="GO" id="GO:0005737">
    <property type="term" value="C:cytoplasm"/>
    <property type="evidence" value="ECO:0007669"/>
    <property type="project" value="TreeGrafter"/>
</dbReference>
<gene>
    <name evidence="2" type="ORF">FB560_2500</name>
</gene>
<dbReference type="EMBL" id="VFOX01000001">
    <property type="protein sequence ID" value="TQL86835.1"/>
    <property type="molecule type" value="Genomic_DNA"/>
</dbReference>
<proteinExistence type="predicted"/>
<sequence length="189" mass="20824">MQKQTLTTERLTLSAPTPDDVDAITAACQDPEIVRWTTVPSPYSRTDGEDFVRLMDEWWADGSQTIWAMRDGAELVGVIGLHHIVDHAAGGHAELGYWVTASARGRGYVGEASRAVVDWGFDELGLARIHWQAVVGNIPSARTARSLGFRYEGLKRQALTSGRGRDDGWIAGLLRSDDRTPVDWPILPN</sequence>
<dbReference type="PROSITE" id="PS51186">
    <property type="entry name" value="GNAT"/>
    <property type="match status" value="1"/>
</dbReference>